<dbReference type="Proteomes" id="UP000006548">
    <property type="component" value="Chromosome 4"/>
</dbReference>
<dbReference type="KEGG" id="ath:AT4G18203"/>
<dbReference type="Araport" id="AT4G18203"/>
<dbReference type="TAIR" id="AT4G18203"/>
<evidence type="ECO:0000313" key="1">
    <source>
        <dbReference type="Araport" id="AT4G18203"/>
    </source>
</evidence>
<organism evidence="2 3">
    <name type="scientific">Arabidopsis thaliana</name>
    <name type="common">Mouse-ear cress</name>
    <dbReference type="NCBI Taxonomy" id="3702"/>
    <lineage>
        <taxon>Eukaryota</taxon>
        <taxon>Viridiplantae</taxon>
        <taxon>Streptophyta</taxon>
        <taxon>Embryophyta</taxon>
        <taxon>Tracheophyta</taxon>
        <taxon>Spermatophyta</taxon>
        <taxon>Magnoliopsida</taxon>
        <taxon>eudicotyledons</taxon>
        <taxon>Gunneridae</taxon>
        <taxon>Pentapetalae</taxon>
        <taxon>rosids</taxon>
        <taxon>malvids</taxon>
        <taxon>Brassicales</taxon>
        <taxon>Brassicaceae</taxon>
        <taxon>Camelineae</taxon>
        <taxon>Arabidopsis</taxon>
    </lineage>
</organism>
<evidence type="ECO:0000313" key="3">
    <source>
        <dbReference type="Proteomes" id="UP000006548"/>
    </source>
</evidence>
<dbReference type="InParanoid" id="A0A1P8B498"/>
<protein>
    <submittedName>
        <fullName evidence="2">Uncharacterized protein</fullName>
    </submittedName>
</protein>
<dbReference type="GeneID" id="28720143"/>
<dbReference type="ExpressionAtlas" id="A0A1P8B498">
    <property type="expression patterns" value="baseline"/>
</dbReference>
<proteinExistence type="predicted"/>
<reference evidence="2 3" key="1">
    <citation type="journal article" date="1999" name="Nature">
        <title>Sequence and analysis of chromosome 4 of the plant Arabidopsis thaliana.</title>
        <authorList>
            <consortium name="EU"/>
            <consortium name="CSHL and WU Arabidopsis Sequencing Project"/>
            <person name="Mayer K."/>
            <person name="Schuller C."/>
            <person name="Wambutt R."/>
            <person name="Murphy G."/>
            <person name="Volckaert G."/>
            <person name="Pohl T."/>
            <person name="Dusterhoft A."/>
            <person name="Stiekema W."/>
            <person name="Entian K.D."/>
            <person name="Terryn N."/>
            <person name="Harris B."/>
            <person name="Ansorge W."/>
            <person name="Brandt P."/>
            <person name="Grivell L."/>
            <person name="Rieger M."/>
            <person name="Weichselgartner M."/>
            <person name="de Simone V."/>
            <person name="Obermaier B."/>
            <person name="Mache R."/>
            <person name="Muller M."/>
            <person name="Kreis M."/>
            <person name="Delseny M."/>
            <person name="Puigdomenech P."/>
            <person name="Watson M."/>
            <person name="Schmidtheini T."/>
            <person name="Reichert B."/>
            <person name="Portatelle D."/>
            <person name="Perez-Alonso M."/>
            <person name="Boutry M."/>
            <person name="Bancroft I."/>
            <person name="Vos P."/>
            <person name="Hoheisel J."/>
            <person name="Zimmermann W."/>
            <person name="Wedler H."/>
            <person name="Ridley P."/>
            <person name="Langham S.A."/>
            <person name="McCullagh B."/>
            <person name="Bilham L."/>
            <person name="Robben J."/>
            <person name="Van der Schueren J."/>
            <person name="Grymonprez B."/>
            <person name="Chuang Y.J."/>
            <person name="Vandenbussche F."/>
            <person name="Braeken M."/>
            <person name="Weltjens I."/>
            <person name="Voet M."/>
            <person name="Bastiaens I."/>
            <person name="Aert R."/>
            <person name="Defoor E."/>
            <person name="Weitzenegger T."/>
            <person name="Bothe G."/>
            <person name="Ramsperger U."/>
            <person name="Hilbert H."/>
            <person name="Braun M."/>
            <person name="Holzer E."/>
            <person name="Brandt A."/>
            <person name="Peters S."/>
            <person name="van Staveren M."/>
            <person name="Dirske W."/>
            <person name="Mooijman P."/>
            <person name="Klein Lankhorst R."/>
            <person name="Rose M."/>
            <person name="Hauf J."/>
            <person name="Kotter P."/>
            <person name="Berneiser S."/>
            <person name="Hempel S."/>
            <person name="Feldpausch M."/>
            <person name="Lamberth S."/>
            <person name="Van den Daele H."/>
            <person name="De Keyser A."/>
            <person name="Buysshaert C."/>
            <person name="Gielen J."/>
            <person name="Villarroel R."/>
            <person name="De Clercq R."/>
            <person name="Van Montagu M."/>
            <person name="Rogers J."/>
            <person name="Cronin A."/>
            <person name="Quail M."/>
            <person name="Bray-Allen S."/>
            <person name="Clark L."/>
            <person name="Doggett J."/>
            <person name="Hall S."/>
            <person name="Kay M."/>
            <person name="Lennard N."/>
            <person name="McLay K."/>
            <person name="Mayes R."/>
            <person name="Pettett A."/>
            <person name="Rajandream M.A."/>
            <person name="Lyne M."/>
            <person name="Benes V."/>
            <person name="Rechmann S."/>
            <person name="Borkova D."/>
            <person name="Blocker H."/>
            <person name="Scharfe M."/>
            <person name="Grimm M."/>
            <person name="Lohnert T.H."/>
            <person name="Dose S."/>
            <person name="de Haan M."/>
            <person name="Maarse A."/>
            <person name="Schafer M."/>
            <person name="Muller-Auer S."/>
            <person name="Gabel C."/>
            <person name="Fuchs M."/>
            <person name="Fartmann B."/>
            <person name="Granderath K."/>
            <person name="Dauner D."/>
            <person name="Herzl A."/>
            <person name="Neumann S."/>
            <person name="Argiriou A."/>
            <person name="Vitale D."/>
            <person name="Liguori R."/>
            <person name="Piravandi E."/>
            <person name="Massenet O."/>
            <person name="Quigley F."/>
            <person name="Clabauld G."/>
            <person name="Mundlein A."/>
            <person name="Felber R."/>
            <person name="Schnabl S."/>
            <person name="Hiller R."/>
            <person name="Schmidt W."/>
            <person name="Lecharny A."/>
            <person name="Aubourg S."/>
            <person name="Chefdor F."/>
            <person name="Cooke R."/>
            <person name="Berger C."/>
            <person name="Montfort A."/>
            <person name="Casacuberta E."/>
            <person name="Gibbons T."/>
            <person name="Weber N."/>
            <person name="Vandenbol M."/>
            <person name="Bargues M."/>
            <person name="Terol J."/>
            <person name="Torres A."/>
            <person name="Perez-Perez A."/>
            <person name="Purnelle B."/>
            <person name="Bent E."/>
            <person name="Johnson S."/>
            <person name="Tacon D."/>
            <person name="Jesse T."/>
            <person name="Heijnen L."/>
            <person name="Schwarz S."/>
            <person name="Scholler P."/>
            <person name="Heber S."/>
            <person name="Francs P."/>
            <person name="Bielke C."/>
            <person name="Frishman D."/>
            <person name="Haase D."/>
            <person name="Lemcke K."/>
            <person name="Mewes H.W."/>
            <person name="Stocker S."/>
            <person name="Zaccaria P."/>
            <person name="Bevan M."/>
            <person name="Wilson R.K."/>
            <person name="de la Bastide M."/>
            <person name="Habermann K."/>
            <person name="Parnell L."/>
            <person name="Dedhia N."/>
            <person name="Gnoj L."/>
            <person name="Schutz K."/>
            <person name="Huang E."/>
            <person name="Spiegel L."/>
            <person name="Sehkon M."/>
            <person name="Murray J."/>
            <person name="Sheet P."/>
            <person name="Cordes M."/>
            <person name="Abu-Threideh J."/>
            <person name="Stoneking T."/>
            <person name="Kalicki J."/>
            <person name="Graves T."/>
            <person name="Harmon G."/>
            <person name="Edwards J."/>
            <person name="Latreille P."/>
            <person name="Courtney L."/>
            <person name="Cloud J."/>
            <person name="Abbott A."/>
            <person name="Scott K."/>
            <person name="Johnson D."/>
            <person name="Minx P."/>
            <person name="Bentley D."/>
            <person name="Fulton B."/>
            <person name="Miller N."/>
            <person name="Greco T."/>
            <person name="Kemp K."/>
            <person name="Kramer J."/>
            <person name="Fulton L."/>
            <person name="Mardis E."/>
            <person name="Dante M."/>
            <person name="Pepin K."/>
            <person name="Hillier L."/>
            <person name="Nelson J."/>
            <person name="Spieth J."/>
            <person name="Ryan E."/>
            <person name="Andrews S."/>
            <person name="Geisel C."/>
            <person name="Layman D."/>
            <person name="Du H."/>
            <person name="Ali J."/>
            <person name="Berghoff A."/>
            <person name="Jones K."/>
            <person name="Drone K."/>
            <person name="Cotton M."/>
            <person name="Joshu C."/>
            <person name="Antonoiu B."/>
            <person name="Zidanic M."/>
            <person name="Strong C."/>
            <person name="Sun H."/>
            <person name="Lamar B."/>
            <person name="Yordan C."/>
            <person name="Ma P."/>
            <person name="Zhong J."/>
            <person name="Preston R."/>
            <person name="Vil D."/>
            <person name="Shekher M."/>
            <person name="Matero A."/>
            <person name="Shah R."/>
            <person name="Swaby I.K."/>
            <person name="O'Shaughnessy A."/>
            <person name="Rodriguez M."/>
            <person name="Hoffmann J."/>
            <person name="Till S."/>
            <person name="Granat S."/>
            <person name="Shohdy N."/>
            <person name="Hasegawa A."/>
            <person name="Hameed A."/>
            <person name="Lodhi M."/>
            <person name="Johnson A."/>
            <person name="Chen E."/>
            <person name="Marra M."/>
            <person name="Martienssen R."/>
            <person name="McCombie W.R."/>
        </authorList>
    </citation>
    <scope>NUCLEOTIDE SEQUENCE [LARGE SCALE GENOMIC DNA]</scope>
    <source>
        <strain evidence="3">cv. Columbia</strain>
    </source>
</reference>
<evidence type="ECO:0000313" key="2">
    <source>
        <dbReference type="EMBL" id="ANM66395.1"/>
    </source>
</evidence>
<dbReference type="SMR" id="A0A1P8B498"/>
<reference evidence="3" key="2">
    <citation type="journal article" date="2017" name="Plant J.">
        <title>Araport11: a complete reannotation of the Arabidopsis thaliana reference genome.</title>
        <authorList>
            <person name="Cheng C.Y."/>
            <person name="Krishnakumar V."/>
            <person name="Chan A.P."/>
            <person name="Thibaud-Nissen F."/>
            <person name="Schobel S."/>
            <person name="Town C.D."/>
        </authorList>
    </citation>
    <scope>GENOME REANNOTATION</scope>
    <source>
        <strain evidence="3">cv. Columbia</strain>
    </source>
</reference>
<dbReference type="AlphaFoldDB" id="A0A1P8B498"/>
<dbReference type="EMBL" id="CP002687">
    <property type="protein sequence ID" value="ANM66395.1"/>
    <property type="molecule type" value="Genomic_DNA"/>
</dbReference>
<sequence length="77" mass="8654">MGQKSTKIQEAKLLEYTFLTNERKPQIAKIMEKIFDASILSWKTITAATGTIGNPTAVMELENTEDDSKINPTRPRV</sequence>
<accession>A0A1P8B498</accession>
<gene>
    <name evidence="1 2" type="ordered locus">At4g18203</name>
</gene>
<name>A0A1P8B498_ARATH</name>
<dbReference type="RefSeq" id="NP_001328291.1">
    <property type="nucleotide sequence ID" value="NM_001341265.1"/>
</dbReference>
<keyword evidence="3" id="KW-1185">Reference proteome</keyword>